<feature type="domain" description="Spore protein YkvP/CgeB glycosyl transferase-like" evidence="3">
    <location>
        <begin position="377"/>
        <end position="481"/>
    </location>
</feature>
<accession>F0TBT2</accession>
<dbReference type="InterPro" id="IPR055259">
    <property type="entry name" value="YkvP/CgeB_Glyco_trans-like"/>
</dbReference>
<feature type="compositionally biased region" description="Basic and acidic residues" evidence="2">
    <location>
        <begin position="1"/>
        <end position="18"/>
    </location>
</feature>
<dbReference type="Pfam" id="PF13524">
    <property type="entry name" value="Glyco_trans_1_2"/>
    <property type="match status" value="1"/>
</dbReference>
<evidence type="ECO:0000313" key="4">
    <source>
        <dbReference type="EMBL" id="ADZ09159.1"/>
    </source>
</evidence>
<dbReference type="RefSeq" id="WP_013644510.1">
    <property type="nucleotide sequence ID" value="NC_015216.1"/>
</dbReference>
<organism evidence="4 5">
    <name type="scientific">Methanobacterium lacus (strain AL-21)</name>
    <dbReference type="NCBI Taxonomy" id="877455"/>
    <lineage>
        <taxon>Archaea</taxon>
        <taxon>Methanobacteriati</taxon>
        <taxon>Methanobacteriota</taxon>
        <taxon>Methanomada group</taxon>
        <taxon>Methanobacteria</taxon>
        <taxon>Methanobacteriales</taxon>
        <taxon>Methanobacteriaceae</taxon>
        <taxon>Methanobacterium</taxon>
    </lineage>
</organism>
<feature type="region of interest" description="Disordered" evidence="2">
    <location>
        <begin position="1"/>
        <end position="26"/>
    </location>
</feature>
<protein>
    <recommendedName>
        <fullName evidence="3">Spore protein YkvP/CgeB glycosyl transferase-like domain-containing protein</fullName>
    </recommendedName>
</protein>
<proteinExistence type="predicted"/>
<gene>
    <name evidence="4" type="ordered locus">Metbo_0910</name>
</gene>
<evidence type="ECO:0000259" key="3">
    <source>
        <dbReference type="Pfam" id="PF13524"/>
    </source>
</evidence>
<dbReference type="EMBL" id="CP002551">
    <property type="protein sequence ID" value="ADZ09159.1"/>
    <property type="molecule type" value="Genomic_DNA"/>
</dbReference>
<dbReference type="KEGG" id="mel:Metbo_0910"/>
<evidence type="ECO:0000256" key="2">
    <source>
        <dbReference type="SAM" id="MobiDB-lite"/>
    </source>
</evidence>
<keyword evidence="1" id="KW-0175">Coiled coil</keyword>
<dbReference type="STRING" id="877455.Metbo_0910"/>
<dbReference type="AlphaFoldDB" id="F0TBT2"/>
<dbReference type="OrthoDB" id="72745at2157"/>
<evidence type="ECO:0000256" key="1">
    <source>
        <dbReference type="SAM" id="Coils"/>
    </source>
</evidence>
<keyword evidence="5" id="KW-1185">Reference proteome</keyword>
<dbReference type="Proteomes" id="UP000007490">
    <property type="component" value="Chromosome"/>
</dbReference>
<name>F0TBT2_METLA</name>
<reference evidence="5" key="1">
    <citation type="submission" date="2011-02" db="EMBL/GenBank/DDBJ databases">
        <title>Complete sequence of Methanobacterium sp. AL-21.</title>
        <authorList>
            <consortium name="US DOE Joint Genome Institute"/>
            <person name="Lucas S."/>
            <person name="Copeland A."/>
            <person name="Lapidus A."/>
            <person name="Cheng J.-F."/>
            <person name="Goodwin L."/>
            <person name="Pitluck S."/>
            <person name="Chertkov O."/>
            <person name="Detter J.C."/>
            <person name="Han C."/>
            <person name="Tapia R."/>
            <person name="Land M."/>
            <person name="Hauser L."/>
            <person name="Kyrpides N."/>
            <person name="Ivanova N."/>
            <person name="Mikhailova N."/>
            <person name="Pagani I."/>
            <person name="Cadillo-Quiroz H."/>
            <person name="Imachi H."/>
            <person name="Zinder S."/>
            <person name="Liu W."/>
            <person name="Woyke T."/>
        </authorList>
    </citation>
    <scope>NUCLEOTIDE SEQUENCE [LARGE SCALE GENOMIC DNA]</scope>
    <source>
        <strain evidence="5">AL-21</strain>
    </source>
</reference>
<sequence length="640" mass="75736">MKPDSNSQKKAEREKSVQNDKNSSTKYLSQYYELENESLYQKEEIEKLKDNYAQMRAKLHNQKRTRSKLEQKKKSAAVKLKNQENDVALLSKKNQELKNQIERYRSRKIVKATDGIIKLLRRIKSKPSIKSDVKKVADESDYIERSDKIISESEEPVTFQFEPKYLEDIKVAIIMDEFSYNSFKFEFNALVVGPDNWREIFQTESPDLFLCESAWHGINPETKPWTRKISHSIKSNKENRKELLEILEYCKTHHIPSIFWNKEDPTNFKFFADTAVKFDHVFTSAEECINCYKSTFGHESVHSLMFAAQPRLFNPIEEEERTDDVIFAGSWYAHFPDRCKEMSTIFNQIIKSGYNLKIYDRAFYNEDPRRKFPEEYRDFLNPPVSHDKMAKIYKESRYAVNINSVTDSNTMFARRAFELILCNTLVLSNHSKGLERLFKDTIVFMDQNKINLEHSKEMRLKNLYNVLNNHTYTNRFKQILDTINYPYLETDKTVTLYYQTKTPEETENAIKHFQTIDYPYKKAMVLEKNEDETKLVESKLNNSNIIITPINGPEELSNIINNTPYFIFSDTNLKSDFIKKAVLHYKYIETKYGIVEGTNFRFEKSNTTQNTLFNHQEFENIIKKQFENEAEEIPVYCIRV</sequence>
<dbReference type="eggNOG" id="arCOG07799">
    <property type="taxonomic scope" value="Archaea"/>
</dbReference>
<evidence type="ECO:0000313" key="5">
    <source>
        <dbReference type="Proteomes" id="UP000007490"/>
    </source>
</evidence>
<dbReference type="HOGENOM" id="CLU_025555_0_0_2"/>
<feature type="coiled-coil region" evidence="1">
    <location>
        <begin position="42"/>
        <end position="107"/>
    </location>
</feature>
<dbReference type="GeneID" id="10277359"/>
<reference evidence="4 5" key="2">
    <citation type="journal article" date="2014" name="Int. J. Syst. Evol. Microbiol.">
        <title>Methanobacterium paludis sp. nov. and a novel strain of Methanobacterium lacus isolated from northern peatlands.</title>
        <authorList>
            <person name="Cadillo-Quiroz H."/>
            <person name="Brauer S.L."/>
            <person name="Goodson N."/>
            <person name="Yavitt J.B."/>
            <person name="Zinder S.H."/>
        </authorList>
    </citation>
    <scope>NUCLEOTIDE SEQUENCE [LARGE SCALE GENOMIC DNA]</scope>
    <source>
        <strain evidence="4 5">AL-21</strain>
    </source>
</reference>